<dbReference type="AlphaFoldDB" id="A0A368YYW0"/>
<keyword evidence="2" id="KW-1185">Reference proteome</keyword>
<dbReference type="RefSeq" id="WP_114429239.1">
    <property type="nucleotide sequence ID" value="NZ_QPJM01000003.1"/>
</dbReference>
<accession>A0A368YYW0</accession>
<name>A0A368YYW0_9HYPH</name>
<proteinExistence type="predicted"/>
<dbReference type="EMBL" id="QPJM01000003">
    <property type="protein sequence ID" value="RCW85390.1"/>
    <property type="molecule type" value="Genomic_DNA"/>
</dbReference>
<protein>
    <submittedName>
        <fullName evidence="1">Uncharacterized protein</fullName>
    </submittedName>
</protein>
<organism evidence="1 2">
    <name type="scientific">Phyllobacterium bourgognense</name>
    <dbReference type="NCBI Taxonomy" id="314236"/>
    <lineage>
        <taxon>Bacteria</taxon>
        <taxon>Pseudomonadati</taxon>
        <taxon>Pseudomonadota</taxon>
        <taxon>Alphaproteobacteria</taxon>
        <taxon>Hyphomicrobiales</taxon>
        <taxon>Phyllobacteriaceae</taxon>
        <taxon>Phyllobacterium</taxon>
    </lineage>
</organism>
<gene>
    <name evidence="1" type="ORF">C7476_103232</name>
</gene>
<dbReference type="OrthoDB" id="8452504at2"/>
<evidence type="ECO:0000313" key="1">
    <source>
        <dbReference type="EMBL" id="RCW85390.1"/>
    </source>
</evidence>
<sequence>MKHAMVWLEERRDRTLPNHEEKIASYKTLINLHHNNVEKAQWRLFELRTGSITTTGDEVAFSRSLIADEMCEIRKLEMLLKRLEHPKANDTTVLWRMLRLGGSLGWSRKIN</sequence>
<comment type="caution">
    <text evidence="1">The sequence shown here is derived from an EMBL/GenBank/DDBJ whole genome shotgun (WGS) entry which is preliminary data.</text>
</comment>
<dbReference type="Proteomes" id="UP000253324">
    <property type="component" value="Unassembled WGS sequence"/>
</dbReference>
<reference evidence="1 2" key="1">
    <citation type="submission" date="2018-07" db="EMBL/GenBank/DDBJ databases">
        <title>Genomic Encyclopedia of Type Strains, Phase III (KMG-III): the genomes of soil and plant-associated and newly described type strains.</title>
        <authorList>
            <person name="Whitman W."/>
        </authorList>
    </citation>
    <scope>NUCLEOTIDE SEQUENCE [LARGE SCALE GENOMIC DNA]</scope>
    <source>
        <strain evidence="1 2">31-25a</strain>
    </source>
</reference>
<evidence type="ECO:0000313" key="2">
    <source>
        <dbReference type="Proteomes" id="UP000253324"/>
    </source>
</evidence>